<evidence type="ECO:0000313" key="1">
    <source>
        <dbReference type="EMBL" id="KIY73451.1"/>
    </source>
</evidence>
<sequence>MSLALAASSTQLSPTALLPLEVIGNIVETAAWSFGNKPGLLLISRSLQSWVEPALYYSVVLRTREGAASFLRTVERLDGEDPTFLRRYVRHLEFAYQSPSSCFLLSIDSAVRILQACSNITHLSYNGLVHNNWDTDREPLSPSIIKVATAIHSLPNLQHLHLKDAKMYTHLFLPPTLLRLSLDMDYRAVAALQDNCPSLDSLTHLVLRAHGSLLAELEMGALNWVAHNNPRNRILIIVGNGLPVMFGHPLQRAIHGVVWGGLSLESGGIRGTLYEKSFSAMGKGPVLLCNVTEQTVWTNMRGKSVPELRLLNQTHAQVDIWSLVEQIQKERWSNPRRLGLSESNCM</sequence>
<dbReference type="Proteomes" id="UP000054007">
    <property type="component" value="Unassembled WGS sequence"/>
</dbReference>
<dbReference type="AlphaFoldDB" id="A0A0D7BV03"/>
<accession>A0A0D7BV03</accession>
<dbReference type="EMBL" id="KN880436">
    <property type="protein sequence ID" value="KIY73451.1"/>
    <property type="molecule type" value="Genomic_DNA"/>
</dbReference>
<protein>
    <recommendedName>
        <fullName evidence="3">F-box domain-containing protein</fullName>
    </recommendedName>
</protein>
<dbReference type="SUPFAM" id="SSF52047">
    <property type="entry name" value="RNI-like"/>
    <property type="match status" value="1"/>
</dbReference>
<evidence type="ECO:0008006" key="3">
    <source>
        <dbReference type="Google" id="ProtNLM"/>
    </source>
</evidence>
<dbReference type="InterPro" id="IPR032675">
    <property type="entry name" value="LRR_dom_sf"/>
</dbReference>
<proteinExistence type="predicted"/>
<dbReference type="Gene3D" id="3.80.10.10">
    <property type="entry name" value="Ribonuclease Inhibitor"/>
    <property type="match status" value="1"/>
</dbReference>
<keyword evidence="2" id="KW-1185">Reference proteome</keyword>
<name>A0A0D7BV03_9AGAR</name>
<gene>
    <name evidence="1" type="ORF">CYLTODRAFT_439981</name>
</gene>
<organism evidence="1 2">
    <name type="scientific">Cylindrobasidium torrendii FP15055 ss-10</name>
    <dbReference type="NCBI Taxonomy" id="1314674"/>
    <lineage>
        <taxon>Eukaryota</taxon>
        <taxon>Fungi</taxon>
        <taxon>Dikarya</taxon>
        <taxon>Basidiomycota</taxon>
        <taxon>Agaricomycotina</taxon>
        <taxon>Agaricomycetes</taxon>
        <taxon>Agaricomycetidae</taxon>
        <taxon>Agaricales</taxon>
        <taxon>Marasmiineae</taxon>
        <taxon>Physalacriaceae</taxon>
        <taxon>Cylindrobasidium</taxon>
    </lineage>
</organism>
<reference evidence="1 2" key="1">
    <citation type="journal article" date="2015" name="Fungal Genet. Biol.">
        <title>Evolution of novel wood decay mechanisms in Agaricales revealed by the genome sequences of Fistulina hepatica and Cylindrobasidium torrendii.</title>
        <authorList>
            <person name="Floudas D."/>
            <person name="Held B.W."/>
            <person name="Riley R."/>
            <person name="Nagy L.G."/>
            <person name="Koehler G."/>
            <person name="Ransdell A.S."/>
            <person name="Younus H."/>
            <person name="Chow J."/>
            <person name="Chiniquy J."/>
            <person name="Lipzen A."/>
            <person name="Tritt A."/>
            <person name="Sun H."/>
            <person name="Haridas S."/>
            <person name="LaButti K."/>
            <person name="Ohm R.A."/>
            <person name="Kues U."/>
            <person name="Blanchette R.A."/>
            <person name="Grigoriev I.V."/>
            <person name="Minto R.E."/>
            <person name="Hibbett D.S."/>
        </authorList>
    </citation>
    <scope>NUCLEOTIDE SEQUENCE [LARGE SCALE GENOMIC DNA]</scope>
    <source>
        <strain evidence="1 2">FP15055 ss-10</strain>
    </source>
</reference>
<evidence type="ECO:0000313" key="2">
    <source>
        <dbReference type="Proteomes" id="UP000054007"/>
    </source>
</evidence>